<dbReference type="EMBL" id="AP021258">
    <property type="protein sequence ID" value="BBN69390.1"/>
    <property type="molecule type" value="Genomic_DNA"/>
</dbReference>
<name>A0A5H2YAF7_PRUDU</name>
<dbReference type="AlphaFoldDB" id="A0A5H2YAF7"/>
<accession>A0A5H2YAF7</accession>
<proteinExistence type="predicted"/>
<gene>
    <name evidence="2" type="ORF">Prudu_921S000100</name>
</gene>
<reference evidence="2" key="1">
    <citation type="journal article" date="2019" name="Science">
        <title>Mutation of a bHLH transcription factor allowed almond domestication.</title>
        <authorList>
            <person name="Sanchez-Perez R."/>
            <person name="Pavan S."/>
            <person name="Mazzeo R."/>
            <person name="Moldovan C."/>
            <person name="Aiese Cigliano R."/>
            <person name="Del Cueto J."/>
            <person name="Ricciardi F."/>
            <person name="Lotti C."/>
            <person name="Ricciardi L."/>
            <person name="Dicenta F."/>
            <person name="Lopez-Marques R.L."/>
            <person name="Lindberg Moller B."/>
        </authorList>
    </citation>
    <scope>NUCLEOTIDE SEQUENCE</scope>
</reference>
<evidence type="ECO:0000256" key="1">
    <source>
        <dbReference type="SAM" id="MobiDB-lite"/>
    </source>
</evidence>
<feature type="region of interest" description="Disordered" evidence="1">
    <location>
        <begin position="1"/>
        <end position="23"/>
    </location>
</feature>
<sequence>LLLSPPAATLRDLPPSRRRRPPRLELISETVPNEPAHDGRHFLYPPPPLPWSESAGICHGSRRFVNATRTSSSNISLISSPNLSSTEVQSACRRDRQGVEVVEVHRIHHRATLNLHASSQVKFWDWSKYRGDSAEFSAEV</sequence>
<organism evidence="2">
    <name type="scientific">Prunus dulcis</name>
    <name type="common">Almond</name>
    <name type="synonym">Amygdalus dulcis</name>
    <dbReference type="NCBI Taxonomy" id="3755"/>
    <lineage>
        <taxon>Eukaryota</taxon>
        <taxon>Viridiplantae</taxon>
        <taxon>Streptophyta</taxon>
        <taxon>Embryophyta</taxon>
        <taxon>Tracheophyta</taxon>
        <taxon>Spermatophyta</taxon>
        <taxon>Magnoliopsida</taxon>
        <taxon>eudicotyledons</taxon>
        <taxon>Gunneridae</taxon>
        <taxon>Pentapetalae</taxon>
        <taxon>rosids</taxon>
        <taxon>fabids</taxon>
        <taxon>Rosales</taxon>
        <taxon>Rosaceae</taxon>
        <taxon>Amygdaloideae</taxon>
        <taxon>Amygdaleae</taxon>
        <taxon>Prunus</taxon>
    </lineage>
</organism>
<protein>
    <submittedName>
        <fullName evidence="2">Uncharacterized protein</fullName>
    </submittedName>
</protein>
<evidence type="ECO:0000313" key="2">
    <source>
        <dbReference type="EMBL" id="BBN69390.1"/>
    </source>
</evidence>
<feature type="non-terminal residue" evidence="2">
    <location>
        <position position="1"/>
    </location>
</feature>